<feature type="compositionally biased region" description="Polar residues" evidence="4">
    <location>
        <begin position="198"/>
        <end position="208"/>
    </location>
</feature>
<dbReference type="InterPro" id="IPR013083">
    <property type="entry name" value="Znf_RING/FYVE/PHD"/>
</dbReference>
<dbReference type="Pfam" id="PF02318">
    <property type="entry name" value="FYVE_2"/>
    <property type="match status" value="1"/>
</dbReference>
<dbReference type="FunFam" id="2.60.40.150:FF:000006">
    <property type="entry name" value="Synaptotagmin-like 5, isoform CRA_a"/>
    <property type="match status" value="1"/>
</dbReference>
<evidence type="ECO:0000256" key="4">
    <source>
        <dbReference type="SAM" id="MobiDB-lite"/>
    </source>
</evidence>
<dbReference type="PROSITE" id="PS50004">
    <property type="entry name" value="C2"/>
    <property type="match status" value="2"/>
</dbReference>
<dbReference type="InterPro" id="IPR043567">
    <property type="entry name" value="SYTL1-5_C2B"/>
</dbReference>
<sequence>MPENFRRPKIQQGGGNETKVAPVPSQSLDLTNLTEQEEKIIQNVIQKDELERSIVEAKISEIRKEIQELRKAGALTSGDDQDTICARCKYKFPSFVFPLGDHGQRCTTCKFRVCKKCSTREPSGMWLCVLCLKYRQEKWLTGEWLSKGQSFGLQGSDLLRVSLRNRRQIRKEYEDVDQVTYIQRPAIIKEVDSDSRTSKNSMSSNEQLGRSLRNKHLSNNCHSEHTLYYDDVKAMNPRLSRLNNEDSLSVSSLCSDYSQNPKYRSLRKSSNTSELELFRKKGERYSLRRKKAYSTEEPPTGSLISDQGSETVNKSKTEKPVKSSIPHWHETLKKQKAVLATARQLRSQKSLVASKTPEVNVEVNSENDMFPLVKPKIAKTSEAENIGQYLSPNLSKEDYSSSMESISMYVKAAQVSKPNTEGNVTTHLQSSTNPSSQSVSISKAATVMTSTPKAKKNATQLSLDIPTLKLTCPVEDDTITDDIFKTERKVGFYRSVSVGTSNQHFKKTGLTLTFLKRGWSRSKELVRDNESIASSSHITSSQVTSSHVTSPTSRTSTPEPQRPQHQARPASDQQLAVPTIAVSNSTNEQREPAEDDDLDDLFSKHRPQLLGSRSSLADSRESIYSVYSDAGEVNYGRIPVTGEIMFHLIYNAKSSALEVHVKQCRGLAPVDAKHNRSDPYVKTYLLPDKTRSGKRKTKIKKHTLNPTFDEILKYSITKAELESRTLWVTVWHNDRFGRNDFLGEVTISLDYYRFDESEPQWYPLQERAVGQEFPMTAYKGDLFISLKYIPGDMVDNTPKKKPSLLRKKNKEKEKPASTGQGEIHVFVKEAQNLTAMRAAAGSNPFCKGYLLPDVSHSSKQKTPAIKKTTNPQWQHVLIFEGVDQSQLFQHGLELTIWDYEKMSSNDFLGGVRLNLGQGTHNGKSVEWMDARGEEVEAWQSMMDHPNEWVDAQLPLRASMGKQVVKK</sequence>
<dbReference type="InterPro" id="IPR010911">
    <property type="entry name" value="Rab_BD"/>
</dbReference>
<dbReference type="GeneID" id="106078637"/>
<dbReference type="Gene3D" id="2.60.40.150">
    <property type="entry name" value="C2 domain"/>
    <property type="match status" value="2"/>
</dbReference>
<reference evidence="8" key="1">
    <citation type="submission" date="2025-08" db="UniProtKB">
        <authorList>
            <consortium name="RefSeq"/>
        </authorList>
    </citation>
    <scope>IDENTIFICATION</scope>
</reference>
<evidence type="ECO:0000313" key="8">
    <source>
        <dbReference type="RefSeq" id="XP_055889370.1"/>
    </source>
</evidence>
<feature type="compositionally biased region" description="Low complexity" evidence="4">
    <location>
        <begin position="430"/>
        <end position="439"/>
    </location>
</feature>
<dbReference type="Gene3D" id="3.30.40.10">
    <property type="entry name" value="Zinc/RING finger domain, C3HC4 (zinc finger)"/>
    <property type="match status" value="1"/>
</dbReference>
<evidence type="ECO:0000313" key="7">
    <source>
        <dbReference type="Proteomes" id="UP001165740"/>
    </source>
</evidence>
<evidence type="ECO:0000256" key="2">
    <source>
        <dbReference type="ARBA" id="ARBA00022737"/>
    </source>
</evidence>
<dbReference type="PROSITE" id="PS50916">
    <property type="entry name" value="RABBD"/>
    <property type="match status" value="1"/>
</dbReference>
<dbReference type="GO" id="GO:0042043">
    <property type="term" value="F:neurexin family protein binding"/>
    <property type="evidence" value="ECO:0007669"/>
    <property type="project" value="TreeGrafter"/>
</dbReference>
<comment type="subcellular location">
    <subcellularLocation>
        <location evidence="1">Membrane</location>
    </subcellularLocation>
</comment>
<feature type="domain" description="C2" evidence="5">
    <location>
        <begin position="640"/>
        <end position="762"/>
    </location>
</feature>
<keyword evidence="3" id="KW-0472">Membrane</keyword>
<feature type="compositionally biased region" description="Polar residues" evidence="4">
    <location>
        <begin position="420"/>
        <end position="429"/>
    </location>
</feature>
<accession>A0A9W3AQA0</accession>
<dbReference type="Pfam" id="PF00168">
    <property type="entry name" value="C2"/>
    <property type="match status" value="2"/>
</dbReference>
<dbReference type="CDD" id="cd15747">
    <property type="entry name" value="FYVE_Slp3_4_5"/>
    <property type="match status" value="1"/>
</dbReference>
<feature type="compositionally biased region" description="Low complexity" evidence="4">
    <location>
        <begin position="531"/>
        <end position="559"/>
    </location>
</feature>
<dbReference type="SUPFAM" id="SSF49562">
    <property type="entry name" value="C2 domain (Calcium/lipid-binding domain, CaLB)"/>
    <property type="match status" value="2"/>
</dbReference>
<evidence type="ECO:0000259" key="5">
    <source>
        <dbReference type="PROSITE" id="PS50004"/>
    </source>
</evidence>
<dbReference type="CDD" id="cd08521">
    <property type="entry name" value="C2A_SLP"/>
    <property type="match status" value="1"/>
</dbReference>
<feature type="compositionally biased region" description="Basic residues" evidence="4">
    <location>
        <begin position="799"/>
        <end position="809"/>
    </location>
</feature>
<dbReference type="GO" id="GO:0005886">
    <property type="term" value="C:plasma membrane"/>
    <property type="evidence" value="ECO:0007669"/>
    <property type="project" value="TreeGrafter"/>
</dbReference>
<dbReference type="CDD" id="cd04020">
    <property type="entry name" value="C2B_SLP_1-2-3-4"/>
    <property type="match status" value="1"/>
</dbReference>
<feature type="region of interest" description="Disordered" evidence="4">
    <location>
        <begin position="799"/>
        <end position="819"/>
    </location>
</feature>
<feature type="region of interest" description="Disordered" evidence="4">
    <location>
        <begin position="530"/>
        <end position="576"/>
    </location>
</feature>
<proteinExistence type="predicted"/>
<dbReference type="PRINTS" id="PR00399">
    <property type="entry name" value="SYNAPTOTAGMN"/>
</dbReference>
<keyword evidence="2" id="KW-0677">Repeat</keyword>
<feature type="region of interest" description="Disordered" evidence="4">
    <location>
        <begin position="192"/>
        <end position="215"/>
    </location>
</feature>
<dbReference type="PANTHER" id="PTHR45716">
    <property type="entry name" value="BITESIZE, ISOFORM I"/>
    <property type="match status" value="1"/>
</dbReference>
<name>A0A9W3AQA0_BIOGL</name>
<evidence type="ECO:0000256" key="1">
    <source>
        <dbReference type="ARBA" id="ARBA00004370"/>
    </source>
</evidence>
<feature type="region of interest" description="Disordered" evidence="4">
    <location>
        <begin position="420"/>
        <end position="439"/>
    </location>
</feature>
<dbReference type="SMART" id="SM00239">
    <property type="entry name" value="C2"/>
    <property type="match status" value="2"/>
</dbReference>
<dbReference type="Proteomes" id="UP001165740">
    <property type="component" value="Chromosome 6"/>
</dbReference>
<dbReference type="AlphaFoldDB" id="A0A9W3AQA0"/>
<dbReference type="InterPro" id="IPR001565">
    <property type="entry name" value="Synaptotagmin"/>
</dbReference>
<protein>
    <submittedName>
        <fullName evidence="8">Synaptotagmin-like protein 4 isoform X9</fullName>
    </submittedName>
</protein>
<feature type="region of interest" description="Disordered" evidence="4">
    <location>
        <begin position="288"/>
        <end position="323"/>
    </location>
</feature>
<dbReference type="InterPro" id="IPR000008">
    <property type="entry name" value="C2_dom"/>
</dbReference>
<dbReference type="PANTHER" id="PTHR45716:SF2">
    <property type="entry name" value="BITESIZE, ISOFORM I"/>
    <property type="match status" value="1"/>
</dbReference>
<feature type="compositionally biased region" description="Polar residues" evidence="4">
    <location>
        <begin position="302"/>
        <end position="312"/>
    </location>
</feature>
<dbReference type="GO" id="GO:0070382">
    <property type="term" value="C:exocytic vesicle"/>
    <property type="evidence" value="ECO:0007669"/>
    <property type="project" value="TreeGrafter"/>
</dbReference>
<dbReference type="InterPro" id="IPR035892">
    <property type="entry name" value="C2_domain_sf"/>
</dbReference>
<dbReference type="InterPro" id="IPR011011">
    <property type="entry name" value="Znf_FYVE_PHD"/>
</dbReference>
<feature type="region of interest" description="Disordered" evidence="4">
    <location>
        <begin position="1"/>
        <end position="23"/>
    </location>
</feature>
<organism evidence="7 8">
    <name type="scientific">Biomphalaria glabrata</name>
    <name type="common">Bloodfluke planorb</name>
    <name type="synonym">Freshwater snail</name>
    <dbReference type="NCBI Taxonomy" id="6526"/>
    <lineage>
        <taxon>Eukaryota</taxon>
        <taxon>Metazoa</taxon>
        <taxon>Spiralia</taxon>
        <taxon>Lophotrochozoa</taxon>
        <taxon>Mollusca</taxon>
        <taxon>Gastropoda</taxon>
        <taxon>Heterobranchia</taxon>
        <taxon>Euthyneura</taxon>
        <taxon>Panpulmonata</taxon>
        <taxon>Hygrophila</taxon>
        <taxon>Lymnaeoidea</taxon>
        <taxon>Planorbidae</taxon>
        <taxon>Biomphalaria</taxon>
    </lineage>
</organism>
<dbReference type="GO" id="GO:0031267">
    <property type="term" value="F:small GTPase binding"/>
    <property type="evidence" value="ECO:0007669"/>
    <property type="project" value="InterPro"/>
</dbReference>
<dbReference type="SUPFAM" id="SSF57903">
    <property type="entry name" value="FYVE/PHD zinc finger"/>
    <property type="match status" value="1"/>
</dbReference>
<evidence type="ECO:0000256" key="3">
    <source>
        <dbReference type="ARBA" id="ARBA00023136"/>
    </source>
</evidence>
<feature type="domain" description="RabBD" evidence="6">
    <location>
        <begin position="27"/>
        <end position="148"/>
    </location>
</feature>
<feature type="domain" description="C2" evidence="5">
    <location>
        <begin position="801"/>
        <end position="928"/>
    </location>
</feature>
<dbReference type="InterPro" id="IPR041282">
    <property type="entry name" value="FYVE_2"/>
</dbReference>
<dbReference type="GO" id="GO:0006887">
    <property type="term" value="P:exocytosis"/>
    <property type="evidence" value="ECO:0007669"/>
    <property type="project" value="TreeGrafter"/>
</dbReference>
<gene>
    <name evidence="8" type="primary">LOC106078637</name>
</gene>
<feature type="compositionally biased region" description="Basic and acidic residues" evidence="4">
    <location>
        <begin position="313"/>
        <end position="323"/>
    </location>
</feature>
<dbReference type="GO" id="GO:0006886">
    <property type="term" value="P:intracellular protein transport"/>
    <property type="evidence" value="ECO:0007669"/>
    <property type="project" value="InterPro"/>
</dbReference>
<keyword evidence="7" id="KW-1185">Reference proteome</keyword>
<evidence type="ECO:0000259" key="6">
    <source>
        <dbReference type="PROSITE" id="PS50916"/>
    </source>
</evidence>
<dbReference type="RefSeq" id="XP_055889370.1">
    <property type="nucleotide sequence ID" value="XM_056033395.1"/>
</dbReference>